<name>A0A5B8MY99_9CHLO</name>
<evidence type="ECO:0000313" key="4">
    <source>
        <dbReference type="Proteomes" id="UP000316726"/>
    </source>
</evidence>
<organism evidence="3 4">
    <name type="scientific">Chloropicon primus</name>
    <dbReference type="NCBI Taxonomy" id="1764295"/>
    <lineage>
        <taxon>Eukaryota</taxon>
        <taxon>Viridiplantae</taxon>
        <taxon>Chlorophyta</taxon>
        <taxon>Chloropicophyceae</taxon>
        <taxon>Chloropicales</taxon>
        <taxon>Chloropicaceae</taxon>
        <taxon>Chloropicon</taxon>
    </lineage>
</organism>
<feature type="compositionally biased region" description="Basic residues" evidence="1">
    <location>
        <begin position="67"/>
        <end position="85"/>
    </location>
</feature>
<accession>A0A5B8MY99</accession>
<evidence type="ECO:0000256" key="1">
    <source>
        <dbReference type="SAM" id="MobiDB-lite"/>
    </source>
</evidence>
<dbReference type="InterPro" id="IPR015671">
    <property type="entry name" value="GSCR1_dom"/>
</dbReference>
<reference evidence="3 4" key="1">
    <citation type="submission" date="2018-07" db="EMBL/GenBank/DDBJ databases">
        <title>The complete nuclear genome of the prasinophyte Chloropicon primus (CCMP1205).</title>
        <authorList>
            <person name="Pombert J.-F."/>
            <person name="Otis C."/>
            <person name="Turmel M."/>
            <person name="Lemieux C."/>
        </authorList>
    </citation>
    <scope>NUCLEOTIDE SEQUENCE [LARGE SCALE GENOMIC DNA]</scope>
    <source>
        <strain evidence="3 4">CCMP1205</strain>
    </source>
</reference>
<sequence>MEDTTTTTTTTTSAQQQAAAATTATTATTGVDADAKVQATKGQGQGQGQGPQVEQHGNVIVGLDGKVKKRRGRPPGSKTKKRHHGGGTLYSNLAQLGGTSGHGGRPLLASGGGNSGLRDGQSQKQRARNGLELAALDLLACLQPKEVGKPFESLGDACERLYPYHVVYEENFPDAKGEEAGGSDKSERERAGPAPKPEGVAGGNEKGDLSEFEELSFYNKWRTYLDYKCASMCNRMMLLEERFMNCVKETVTEQLLDNWQLEYMNLTEAIAERRRERERNASMPGVAKDMR</sequence>
<keyword evidence="4" id="KW-1185">Reference proteome</keyword>
<feature type="compositionally biased region" description="Gly residues" evidence="1">
    <location>
        <begin position="98"/>
        <end position="115"/>
    </location>
</feature>
<evidence type="ECO:0000259" key="2">
    <source>
        <dbReference type="Pfam" id="PF15249"/>
    </source>
</evidence>
<dbReference type="EMBL" id="CP031046">
    <property type="protein sequence ID" value="QDZ24572.1"/>
    <property type="molecule type" value="Genomic_DNA"/>
</dbReference>
<protein>
    <recommendedName>
        <fullName evidence="2">GLTSCR protein conserved domain-containing protein</fullName>
    </recommendedName>
</protein>
<proteinExistence type="predicted"/>
<feature type="region of interest" description="Disordered" evidence="1">
    <location>
        <begin position="173"/>
        <end position="206"/>
    </location>
</feature>
<feature type="compositionally biased region" description="Low complexity" evidence="1">
    <location>
        <begin position="1"/>
        <end position="29"/>
    </location>
</feature>
<gene>
    <name evidence="3" type="ORF">A3770_13p70900</name>
</gene>
<dbReference type="Proteomes" id="UP000316726">
    <property type="component" value="Chromosome 13"/>
</dbReference>
<feature type="compositionally biased region" description="Basic and acidic residues" evidence="1">
    <location>
        <begin position="173"/>
        <end position="191"/>
    </location>
</feature>
<evidence type="ECO:0000313" key="3">
    <source>
        <dbReference type="EMBL" id="QDZ24572.1"/>
    </source>
</evidence>
<dbReference type="Pfam" id="PF15249">
    <property type="entry name" value="GLTSCR1"/>
    <property type="match status" value="1"/>
</dbReference>
<feature type="domain" description="GLTSCR protein conserved" evidence="2">
    <location>
        <begin position="140"/>
        <end position="178"/>
    </location>
</feature>
<dbReference type="AlphaFoldDB" id="A0A5B8MY99"/>
<feature type="region of interest" description="Disordered" evidence="1">
    <location>
        <begin position="1"/>
        <end position="126"/>
    </location>
</feature>